<name>A0ABW6AWR8_9SPHI</name>
<dbReference type="Proteomes" id="UP001597560">
    <property type="component" value="Unassembled WGS sequence"/>
</dbReference>
<keyword evidence="2 4" id="KW-0012">Acyltransferase</keyword>
<dbReference type="PROSITE" id="PS51186">
    <property type="entry name" value="GNAT"/>
    <property type="match status" value="1"/>
</dbReference>
<sequence>MLHITKAKIDDIHIIQEIAHKTWPITFGSILSFEQISYMLEMMYSTTSLLRQMTELNHHFLLAAEENECLGFISYESAYKNALQTKIHKIYILPEAQGKGVGKKLMRAVEEIALNKGDKRLLLNVNKHNEAEKFYARLGFELIGTEDIDIGSGYLMEDKIMSKKLKGDNETFKENLPSMA</sequence>
<evidence type="ECO:0000259" key="3">
    <source>
        <dbReference type="PROSITE" id="PS51186"/>
    </source>
</evidence>
<dbReference type="RefSeq" id="WP_377609683.1">
    <property type="nucleotide sequence ID" value="NZ_JBHUPA010000002.1"/>
</dbReference>
<evidence type="ECO:0000256" key="1">
    <source>
        <dbReference type="ARBA" id="ARBA00022679"/>
    </source>
</evidence>
<dbReference type="GO" id="GO:0016746">
    <property type="term" value="F:acyltransferase activity"/>
    <property type="evidence" value="ECO:0007669"/>
    <property type="project" value="UniProtKB-KW"/>
</dbReference>
<reference evidence="5" key="1">
    <citation type="journal article" date="2019" name="Int. J. Syst. Evol. Microbiol.">
        <title>The Global Catalogue of Microorganisms (GCM) 10K type strain sequencing project: providing services to taxonomists for standard genome sequencing and annotation.</title>
        <authorList>
            <consortium name="The Broad Institute Genomics Platform"/>
            <consortium name="The Broad Institute Genome Sequencing Center for Infectious Disease"/>
            <person name="Wu L."/>
            <person name="Ma J."/>
        </authorList>
    </citation>
    <scope>NUCLEOTIDE SEQUENCE [LARGE SCALE GENOMIC DNA]</scope>
    <source>
        <strain evidence="5">KCTC 23098</strain>
    </source>
</reference>
<dbReference type="EC" id="2.3.-.-" evidence="4"/>
<accession>A0ABW6AWR8</accession>
<dbReference type="PANTHER" id="PTHR43877">
    <property type="entry name" value="AMINOALKYLPHOSPHONATE N-ACETYLTRANSFERASE-RELATED-RELATED"/>
    <property type="match status" value="1"/>
</dbReference>
<organism evidence="4 5">
    <name type="scientific">Olivibacter jilunii</name>
    <dbReference type="NCBI Taxonomy" id="985016"/>
    <lineage>
        <taxon>Bacteria</taxon>
        <taxon>Pseudomonadati</taxon>
        <taxon>Bacteroidota</taxon>
        <taxon>Sphingobacteriia</taxon>
        <taxon>Sphingobacteriales</taxon>
        <taxon>Sphingobacteriaceae</taxon>
        <taxon>Olivibacter</taxon>
    </lineage>
</organism>
<comment type="caution">
    <text evidence="4">The sequence shown here is derived from an EMBL/GenBank/DDBJ whole genome shotgun (WGS) entry which is preliminary data.</text>
</comment>
<dbReference type="EMBL" id="JBHUPA010000002">
    <property type="protein sequence ID" value="MFD2961492.1"/>
    <property type="molecule type" value="Genomic_DNA"/>
</dbReference>
<gene>
    <name evidence="4" type="ORF">ACFS6J_06835</name>
</gene>
<evidence type="ECO:0000313" key="4">
    <source>
        <dbReference type="EMBL" id="MFD2961492.1"/>
    </source>
</evidence>
<protein>
    <submittedName>
        <fullName evidence="4">GNAT family N-acetyltransferase</fullName>
        <ecNumber evidence="4">2.3.-.-</ecNumber>
    </submittedName>
</protein>
<evidence type="ECO:0000313" key="5">
    <source>
        <dbReference type="Proteomes" id="UP001597560"/>
    </source>
</evidence>
<dbReference type="InterPro" id="IPR050832">
    <property type="entry name" value="Bact_Acetyltransf"/>
</dbReference>
<dbReference type="CDD" id="cd04301">
    <property type="entry name" value="NAT_SF"/>
    <property type="match status" value="1"/>
</dbReference>
<dbReference type="SUPFAM" id="SSF55729">
    <property type="entry name" value="Acyl-CoA N-acyltransferases (Nat)"/>
    <property type="match status" value="1"/>
</dbReference>
<dbReference type="InterPro" id="IPR016181">
    <property type="entry name" value="Acyl_CoA_acyltransferase"/>
</dbReference>
<proteinExistence type="predicted"/>
<keyword evidence="5" id="KW-1185">Reference proteome</keyword>
<feature type="domain" description="N-acetyltransferase" evidence="3">
    <location>
        <begin position="2"/>
        <end position="166"/>
    </location>
</feature>
<evidence type="ECO:0000256" key="2">
    <source>
        <dbReference type="ARBA" id="ARBA00023315"/>
    </source>
</evidence>
<dbReference type="InterPro" id="IPR000182">
    <property type="entry name" value="GNAT_dom"/>
</dbReference>
<dbReference type="PANTHER" id="PTHR43877:SF2">
    <property type="entry name" value="AMINOALKYLPHOSPHONATE N-ACETYLTRANSFERASE-RELATED"/>
    <property type="match status" value="1"/>
</dbReference>
<dbReference type="Pfam" id="PF13673">
    <property type="entry name" value="Acetyltransf_10"/>
    <property type="match status" value="1"/>
</dbReference>
<dbReference type="Gene3D" id="3.40.630.30">
    <property type="match status" value="1"/>
</dbReference>
<keyword evidence="1 4" id="KW-0808">Transferase</keyword>